<organism evidence="2 3">
    <name type="scientific">Methylacidiphilum caldifontis</name>
    <dbReference type="NCBI Taxonomy" id="2795386"/>
    <lineage>
        <taxon>Bacteria</taxon>
        <taxon>Pseudomonadati</taxon>
        <taxon>Verrucomicrobiota</taxon>
        <taxon>Methylacidiphilae</taxon>
        <taxon>Methylacidiphilales</taxon>
        <taxon>Methylacidiphilaceae</taxon>
        <taxon>Methylacidiphilum (ex Ratnadevi et al. 2023)</taxon>
    </lineage>
</organism>
<feature type="domain" description="MIP18 family-like" evidence="1">
    <location>
        <begin position="84"/>
        <end position="160"/>
    </location>
</feature>
<keyword evidence="3" id="KW-1185">Reference proteome</keyword>
<dbReference type="RefSeq" id="WP_394347385.1">
    <property type="nucleotide sequence ID" value="NZ_LXQC01000124.1"/>
</dbReference>
<dbReference type="InterPro" id="IPR034904">
    <property type="entry name" value="FSCA_dom_sf"/>
</dbReference>
<dbReference type="EMBL" id="LXQC01000124">
    <property type="protein sequence ID" value="TFE69566.1"/>
    <property type="molecule type" value="Genomic_DNA"/>
</dbReference>
<name>A0A4Y8PDV9_9BACT</name>
<dbReference type="InterPro" id="IPR002744">
    <property type="entry name" value="MIP18-like"/>
</dbReference>
<evidence type="ECO:0000313" key="2">
    <source>
        <dbReference type="EMBL" id="TFE69566.1"/>
    </source>
</evidence>
<comment type="caution">
    <text evidence="2">The sequence shown here is derived from an EMBL/GenBank/DDBJ whole genome shotgun (WGS) entry which is preliminary data.</text>
</comment>
<dbReference type="InterPro" id="IPR052339">
    <property type="entry name" value="Fe-S_Maturation_MIP18"/>
</dbReference>
<evidence type="ECO:0000313" key="3">
    <source>
        <dbReference type="Proteomes" id="UP000297713"/>
    </source>
</evidence>
<dbReference type="Gene3D" id="3.30.300.130">
    <property type="entry name" value="Fe-S cluster assembly (FSCA)"/>
    <property type="match status" value="1"/>
</dbReference>
<dbReference type="NCBIfam" id="TIGR03406">
    <property type="entry name" value="FeS_long_SufT"/>
    <property type="match status" value="1"/>
</dbReference>
<proteinExistence type="predicted"/>
<dbReference type="SUPFAM" id="SSF117916">
    <property type="entry name" value="Fe-S cluster assembly (FSCA) domain-like"/>
    <property type="match status" value="1"/>
</dbReference>
<dbReference type="PANTHER" id="PTHR42831">
    <property type="entry name" value="FE-S PROTEIN MATURATION AUXILIARY FACTOR YITW"/>
    <property type="match status" value="1"/>
</dbReference>
<dbReference type="AlphaFoldDB" id="A0A4Y8PDV9"/>
<evidence type="ECO:0000259" key="1">
    <source>
        <dbReference type="Pfam" id="PF01883"/>
    </source>
</evidence>
<accession>A0A4Y8PDV9</accession>
<sequence length="184" mass="20375">MKGEEPQSKLTRDVEAVLIPSGDKIQLEKDKPFHITQSMGGSYTLIYDNRVLVRVNAKDCDALGIDIGPALQKETLNQNEEITEEVIYNRLKEVYDPEIPVNIVDLGLIYDCQINRKEDGSYAVAVKMTLTAPGCGMGTILAQDAQSRILEIPSVSEAQVDLVWDPPWNPSMISEEGKMILGLV</sequence>
<gene>
    <name evidence="2" type="ORF">A7Q10_06870</name>
</gene>
<protein>
    <submittedName>
        <fullName evidence="2">Putative Fe-S cluster assembly protein SufT</fullName>
    </submittedName>
</protein>
<reference evidence="2 3" key="1">
    <citation type="submission" date="2016-05" db="EMBL/GenBank/DDBJ databases">
        <title>Diversity and Homogeneity among Thermoacidophilic Verrucomicrobia Methanotrophs Linked with Geographical Origin.</title>
        <authorList>
            <person name="Erikstad H.-A."/>
            <person name="Smestad N.B."/>
            <person name="Ceballos R.M."/>
            <person name="Birkeland N.-K."/>
        </authorList>
    </citation>
    <scope>NUCLEOTIDE SEQUENCE [LARGE SCALE GENOMIC DNA]</scope>
    <source>
        <strain evidence="2 3">Phi</strain>
    </source>
</reference>
<dbReference type="Proteomes" id="UP000297713">
    <property type="component" value="Unassembled WGS sequence"/>
</dbReference>
<dbReference type="InterPro" id="IPR017776">
    <property type="entry name" value="FeS_assembly_SufT_put"/>
</dbReference>
<dbReference type="Pfam" id="PF01883">
    <property type="entry name" value="FeS_assembly_P"/>
    <property type="match status" value="1"/>
</dbReference>
<dbReference type="PANTHER" id="PTHR42831:SF1">
    <property type="entry name" value="FE-S PROTEIN MATURATION AUXILIARY FACTOR YITW"/>
    <property type="match status" value="1"/>
</dbReference>